<dbReference type="GO" id="GO:0005886">
    <property type="term" value="C:plasma membrane"/>
    <property type="evidence" value="ECO:0007669"/>
    <property type="project" value="TreeGrafter"/>
</dbReference>
<dbReference type="EMBL" id="JACIFF010000008">
    <property type="protein sequence ID" value="MBB4080489.1"/>
    <property type="molecule type" value="Genomic_DNA"/>
</dbReference>
<evidence type="ECO:0000259" key="11">
    <source>
        <dbReference type="Pfam" id="PF13807"/>
    </source>
</evidence>
<dbReference type="Pfam" id="PF13807">
    <property type="entry name" value="GNVR"/>
    <property type="match status" value="1"/>
</dbReference>
<keyword evidence="13" id="KW-1185">Reference proteome</keyword>
<reference evidence="12 13" key="1">
    <citation type="submission" date="2020-08" db="EMBL/GenBank/DDBJ databases">
        <title>Genomic Encyclopedia of Type Strains, Phase IV (KMG-IV): sequencing the most valuable type-strain genomes for metagenomic binning, comparative biology and taxonomic classification.</title>
        <authorList>
            <person name="Goeker M."/>
        </authorList>
    </citation>
    <scope>NUCLEOTIDE SEQUENCE [LARGE SCALE GENOMIC DNA]</scope>
    <source>
        <strain evidence="12 13">DSM 105137</strain>
    </source>
</reference>
<keyword evidence="5" id="KW-0418">Kinase</keyword>
<comment type="caution">
    <text evidence="12">The sequence shown here is derived from an EMBL/GenBank/DDBJ whole genome shotgun (WGS) entry which is preliminary data.</text>
</comment>
<feature type="domain" description="AAA" evidence="10">
    <location>
        <begin position="600"/>
        <end position="717"/>
    </location>
</feature>
<dbReference type="InterPro" id="IPR032807">
    <property type="entry name" value="GNVR"/>
</dbReference>
<keyword evidence="4" id="KW-0547">Nucleotide-binding</keyword>
<accession>A0A840EFB0</accession>
<evidence type="ECO:0000256" key="6">
    <source>
        <dbReference type="ARBA" id="ARBA00022840"/>
    </source>
</evidence>
<keyword evidence="3" id="KW-0808">Transferase</keyword>
<proteinExistence type="inferred from homology"/>
<evidence type="ECO:0000313" key="13">
    <source>
        <dbReference type="Proteomes" id="UP000576209"/>
    </source>
</evidence>
<dbReference type="CDD" id="cd05387">
    <property type="entry name" value="BY-kinase"/>
    <property type="match status" value="1"/>
</dbReference>
<evidence type="ECO:0000256" key="5">
    <source>
        <dbReference type="ARBA" id="ARBA00022777"/>
    </source>
</evidence>
<keyword evidence="7" id="KW-0829">Tyrosine-protein kinase</keyword>
<keyword evidence="6" id="KW-0067">ATP-binding</keyword>
<evidence type="ECO:0000256" key="2">
    <source>
        <dbReference type="ARBA" id="ARBA00011903"/>
    </source>
</evidence>
<evidence type="ECO:0000256" key="1">
    <source>
        <dbReference type="ARBA" id="ARBA00007316"/>
    </source>
</evidence>
<dbReference type="PANTHER" id="PTHR32309:SF13">
    <property type="entry name" value="FERRIC ENTEROBACTIN TRANSPORT PROTEIN FEPE"/>
    <property type="match status" value="1"/>
</dbReference>
<feature type="transmembrane region" description="Helical" evidence="9">
    <location>
        <begin position="39"/>
        <end position="57"/>
    </location>
</feature>
<evidence type="ECO:0000256" key="3">
    <source>
        <dbReference type="ARBA" id="ARBA00022679"/>
    </source>
</evidence>
<keyword evidence="9" id="KW-0472">Membrane</keyword>
<feature type="domain" description="Tyrosine-protein kinase G-rich" evidence="11">
    <location>
        <begin position="452"/>
        <end position="521"/>
    </location>
</feature>
<evidence type="ECO:0000313" key="12">
    <source>
        <dbReference type="EMBL" id="MBB4080489.1"/>
    </source>
</evidence>
<dbReference type="AlphaFoldDB" id="A0A840EFB0"/>
<dbReference type="GO" id="GO:0004715">
    <property type="term" value="F:non-membrane spanning protein tyrosine kinase activity"/>
    <property type="evidence" value="ECO:0007669"/>
    <property type="project" value="UniProtKB-EC"/>
</dbReference>
<dbReference type="GO" id="GO:0005524">
    <property type="term" value="F:ATP binding"/>
    <property type="evidence" value="ECO:0007669"/>
    <property type="project" value="UniProtKB-KW"/>
</dbReference>
<sequence>MNDHLRGQTDLVGGSGRSISPVTEVDYLGMLNRYFLRRWYLYPIFVVAAVAAMYFYLQTKQDEYAVTARIAILEADDNGASDDLLRRSTELFSASQNVYNEIERITSYELMHSVVEDLGLQYGYWTKTGLKKKDGYRDFPVLIDSFKAIGTQPVDLSFRLEPEDYASFRLYKEDTLVGTYPFDTLFANKFGVFRIALNGALPDGGETPLYVSISDLRTVASAYLDRLKAEFTGINSTTILLRIDDAIPARGIDVLTQLMNNYNEGKLAEADAAALQTLSFIDDRLLKANRQLQLVETNLEQYKLSNDIADQSTSNLNLALENADLYGREKEDITLKLSALRSLENALAVSEDDPQLITIDNFVLPTGQLPEQLELYNRLVLERKELLITGQPNNPAVVSISQRIASLRRAIEGSVTNLRQNLDERQSLAQSQYNRARGQLRSMPSKQRQVQDRSREQQIIENLYVYLLQKKEETALAYVNNVTTAKIIDPAHVSPDPVSPNKKLFYFFALVCGGAIPFFYSVGREEIFNYKVESVRDVEQLFPRREIVGRISQLRGKNRMPVADASRNLVSDQFRSLRNNLLFRFPASSNSFLVTSAGKGEGKTFVAINLALSFARARKRAVVVDFDFYHPQVAEYLDQANGPGLSNFLQGEAGIDDIIHSTGDELCVDYVPSGDHSENPGDLISNEEGLATLFAHLRERYDVIILDMPPIGILADAVLLNGFVTGSLYVVRVGVSTKASLKRERRTIDSNRLKSPMLVINSTKSAKQDYYH</sequence>
<organism evidence="12 13">
    <name type="scientific">Neolewinella aquimaris</name>
    <dbReference type="NCBI Taxonomy" id="1835722"/>
    <lineage>
        <taxon>Bacteria</taxon>
        <taxon>Pseudomonadati</taxon>
        <taxon>Bacteroidota</taxon>
        <taxon>Saprospiria</taxon>
        <taxon>Saprospirales</taxon>
        <taxon>Lewinellaceae</taxon>
        <taxon>Neolewinella</taxon>
    </lineage>
</organism>
<dbReference type="SUPFAM" id="SSF52540">
    <property type="entry name" value="P-loop containing nucleoside triphosphate hydrolases"/>
    <property type="match status" value="1"/>
</dbReference>
<evidence type="ECO:0000259" key="10">
    <source>
        <dbReference type="Pfam" id="PF13614"/>
    </source>
</evidence>
<dbReference type="InterPro" id="IPR005702">
    <property type="entry name" value="Wzc-like_C"/>
</dbReference>
<dbReference type="InterPro" id="IPR025669">
    <property type="entry name" value="AAA_dom"/>
</dbReference>
<keyword evidence="9" id="KW-0812">Transmembrane</keyword>
<gene>
    <name evidence="12" type="ORF">GGR28_003123</name>
</gene>
<keyword evidence="9" id="KW-1133">Transmembrane helix</keyword>
<evidence type="ECO:0000256" key="8">
    <source>
        <dbReference type="ARBA" id="ARBA00051245"/>
    </source>
</evidence>
<name>A0A840EFB0_9BACT</name>
<evidence type="ECO:0000256" key="4">
    <source>
        <dbReference type="ARBA" id="ARBA00022741"/>
    </source>
</evidence>
<dbReference type="Proteomes" id="UP000576209">
    <property type="component" value="Unassembled WGS sequence"/>
</dbReference>
<comment type="similarity">
    <text evidence="1">Belongs to the CpsD/CapB family.</text>
</comment>
<evidence type="ECO:0000256" key="9">
    <source>
        <dbReference type="SAM" id="Phobius"/>
    </source>
</evidence>
<dbReference type="Gene3D" id="3.40.50.300">
    <property type="entry name" value="P-loop containing nucleotide triphosphate hydrolases"/>
    <property type="match status" value="1"/>
</dbReference>
<dbReference type="PANTHER" id="PTHR32309">
    <property type="entry name" value="TYROSINE-PROTEIN KINASE"/>
    <property type="match status" value="1"/>
</dbReference>
<dbReference type="RefSeq" id="WP_183496726.1">
    <property type="nucleotide sequence ID" value="NZ_JACIFF010000008.1"/>
</dbReference>
<evidence type="ECO:0000256" key="7">
    <source>
        <dbReference type="ARBA" id="ARBA00023137"/>
    </source>
</evidence>
<dbReference type="InterPro" id="IPR050445">
    <property type="entry name" value="Bact_polysacc_biosynth/exp"/>
</dbReference>
<comment type="catalytic activity">
    <reaction evidence="8">
        <text>L-tyrosyl-[protein] + ATP = O-phospho-L-tyrosyl-[protein] + ADP + H(+)</text>
        <dbReference type="Rhea" id="RHEA:10596"/>
        <dbReference type="Rhea" id="RHEA-COMP:10136"/>
        <dbReference type="Rhea" id="RHEA-COMP:20101"/>
        <dbReference type="ChEBI" id="CHEBI:15378"/>
        <dbReference type="ChEBI" id="CHEBI:30616"/>
        <dbReference type="ChEBI" id="CHEBI:46858"/>
        <dbReference type="ChEBI" id="CHEBI:61978"/>
        <dbReference type="ChEBI" id="CHEBI:456216"/>
        <dbReference type="EC" id="2.7.10.2"/>
    </reaction>
</comment>
<dbReference type="Pfam" id="PF13614">
    <property type="entry name" value="AAA_31"/>
    <property type="match status" value="1"/>
</dbReference>
<dbReference type="NCBIfam" id="TIGR01007">
    <property type="entry name" value="eps_fam"/>
    <property type="match status" value="1"/>
</dbReference>
<dbReference type="InterPro" id="IPR027417">
    <property type="entry name" value="P-loop_NTPase"/>
</dbReference>
<dbReference type="EC" id="2.7.10.2" evidence="2"/>
<protein>
    <recommendedName>
        <fullName evidence="2">non-specific protein-tyrosine kinase</fullName>
        <ecNumber evidence="2">2.7.10.2</ecNumber>
    </recommendedName>
</protein>